<dbReference type="OrthoDB" id="9796775at2"/>
<dbReference type="InterPro" id="IPR010921">
    <property type="entry name" value="Trp_repressor/repl_initiator"/>
</dbReference>
<dbReference type="Gene3D" id="1.10.10.10">
    <property type="entry name" value="Winged helix-like DNA-binding domain superfamily/Winged helix DNA-binding domain"/>
    <property type="match status" value="1"/>
</dbReference>
<organism evidence="1 2">
    <name type="scientific">Wenxinia saemankumensis</name>
    <dbReference type="NCBI Taxonomy" id="1447782"/>
    <lineage>
        <taxon>Bacteria</taxon>
        <taxon>Pseudomonadati</taxon>
        <taxon>Pseudomonadota</taxon>
        <taxon>Alphaproteobacteria</taxon>
        <taxon>Rhodobacterales</taxon>
        <taxon>Roseobacteraceae</taxon>
        <taxon>Wenxinia</taxon>
    </lineage>
</organism>
<keyword evidence="2" id="KW-1185">Reference proteome</keyword>
<dbReference type="InterPro" id="IPR036388">
    <property type="entry name" value="WH-like_DNA-bd_sf"/>
</dbReference>
<dbReference type="InterPro" id="IPR009534">
    <property type="entry name" value="DUF1153"/>
</dbReference>
<reference evidence="1 2" key="1">
    <citation type="submission" date="2016-11" db="EMBL/GenBank/DDBJ databases">
        <authorList>
            <person name="Jaros S."/>
            <person name="Januszkiewicz K."/>
            <person name="Wedrychowicz H."/>
        </authorList>
    </citation>
    <scope>NUCLEOTIDE SEQUENCE [LARGE SCALE GENOMIC DNA]</scope>
    <source>
        <strain evidence="1 2">DSM 100565</strain>
    </source>
</reference>
<evidence type="ECO:0008006" key="3">
    <source>
        <dbReference type="Google" id="ProtNLM"/>
    </source>
</evidence>
<dbReference type="AlphaFoldDB" id="A0A1M6A0U5"/>
<dbReference type="STRING" id="1447782.SAMN05444417_0140"/>
<dbReference type="GO" id="GO:0043565">
    <property type="term" value="F:sequence-specific DNA binding"/>
    <property type="evidence" value="ECO:0007669"/>
    <property type="project" value="InterPro"/>
</dbReference>
<name>A0A1M6A0U5_9RHOB</name>
<sequence>MYLKKVDGPRSVTLPDGRIMTRADLPPAKTQRWVASRKAAVVRAVTAGLISRESALQTYALSEEEFDEWANAVETHGEAALRTTALQKYRHP</sequence>
<dbReference type="SUPFAM" id="SSF48295">
    <property type="entry name" value="TrpR-like"/>
    <property type="match status" value="1"/>
</dbReference>
<dbReference type="RefSeq" id="WP_073325649.1">
    <property type="nucleotide sequence ID" value="NZ_FQYO01000001.1"/>
</dbReference>
<dbReference type="EMBL" id="FQYO01000001">
    <property type="protein sequence ID" value="SHI30121.1"/>
    <property type="molecule type" value="Genomic_DNA"/>
</dbReference>
<evidence type="ECO:0000313" key="1">
    <source>
        <dbReference type="EMBL" id="SHI30121.1"/>
    </source>
</evidence>
<accession>A0A1M6A0U5</accession>
<protein>
    <recommendedName>
        <fullName evidence="3">DUF1153 domain-containing protein</fullName>
    </recommendedName>
</protein>
<gene>
    <name evidence="1" type="ORF">SAMN05444417_0140</name>
</gene>
<proteinExistence type="predicted"/>
<dbReference type="Pfam" id="PF06627">
    <property type="entry name" value="DUF1153"/>
    <property type="match status" value="1"/>
</dbReference>
<dbReference type="Proteomes" id="UP000184292">
    <property type="component" value="Unassembled WGS sequence"/>
</dbReference>
<evidence type="ECO:0000313" key="2">
    <source>
        <dbReference type="Proteomes" id="UP000184292"/>
    </source>
</evidence>